<reference evidence="2 3" key="1">
    <citation type="submission" date="2024-06" db="EMBL/GenBank/DDBJ databases">
        <title>Genomic Encyclopedia of Type Strains, Phase IV (KMG-IV): sequencing the most valuable type-strain genomes for metagenomic binning, comparative biology and taxonomic classification.</title>
        <authorList>
            <person name="Goeker M."/>
        </authorList>
    </citation>
    <scope>NUCLEOTIDE SEQUENCE [LARGE SCALE GENOMIC DNA]</scope>
    <source>
        <strain evidence="2 3">DSM 21331</strain>
    </source>
</reference>
<sequence>MHEALIDRIYEAAGTPELWPDVLQCLADTAKSDGGVLTVLPPVGRPRWIVSPTLQNRIRQHTVTSWRGNERLAQWRAHAEAGFVRDVDLMPAFLDAGRCQAEARSWQVGTTIPLPSGEVAIVTVERHADAGPHDAGLLPRLNALRPHLVRACQLSAQFGSERARVTASALNRIGLPAAILSASGRALTMNARLQERDEVLPSGHNGGVVFKSLTNGKLLQDAIGNVVQGRSLAQTMPVRTYAGHRTHIAHILRFDRHADDVFDESAVLLVLVQVGARAAPDDALLHLLFDLTPAEARLLKALAGGLRLQSYAASAGVQTSTVRTQLTSIFHKTGTKRQAELLSIIASLSIFSGQPTHC</sequence>
<dbReference type="GO" id="GO:0003677">
    <property type="term" value="F:DNA binding"/>
    <property type="evidence" value="ECO:0007669"/>
    <property type="project" value="UniProtKB-KW"/>
</dbReference>
<dbReference type="SMART" id="SM00421">
    <property type="entry name" value="HTH_LUXR"/>
    <property type="match status" value="1"/>
</dbReference>
<evidence type="ECO:0000313" key="2">
    <source>
        <dbReference type="EMBL" id="MET3694161.1"/>
    </source>
</evidence>
<evidence type="ECO:0000259" key="1">
    <source>
        <dbReference type="SMART" id="SM00421"/>
    </source>
</evidence>
<organism evidence="2 3">
    <name type="scientific">Methylobacterium goesingense</name>
    <dbReference type="NCBI Taxonomy" id="243690"/>
    <lineage>
        <taxon>Bacteria</taxon>
        <taxon>Pseudomonadati</taxon>
        <taxon>Pseudomonadota</taxon>
        <taxon>Alphaproteobacteria</taxon>
        <taxon>Hyphomicrobiales</taxon>
        <taxon>Methylobacteriaceae</taxon>
        <taxon>Methylobacterium</taxon>
    </lineage>
</organism>
<dbReference type="InterPro" id="IPR000792">
    <property type="entry name" value="Tscrpt_reg_LuxR_C"/>
</dbReference>
<feature type="domain" description="HTH luxR-type" evidence="1">
    <location>
        <begin position="288"/>
        <end position="345"/>
    </location>
</feature>
<accession>A0ABV2L8K5</accession>
<proteinExistence type="predicted"/>
<comment type="caution">
    <text evidence="2">The sequence shown here is derived from an EMBL/GenBank/DDBJ whole genome shotgun (WGS) entry which is preliminary data.</text>
</comment>
<protein>
    <submittedName>
        <fullName evidence="2">DNA-binding CsgD family transcriptional regulator</fullName>
    </submittedName>
</protein>
<keyword evidence="2" id="KW-0238">DNA-binding</keyword>
<dbReference type="EMBL" id="JBEPMM010000012">
    <property type="protein sequence ID" value="MET3694161.1"/>
    <property type="molecule type" value="Genomic_DNA"/>
</dbReference>
<dbReference type="InterPro" id="IPR036388">
    <property type="entry name" value="WH-like_DNA-bd_sf"/>
</dbReference>
<dbReference type="InterPro" id="IPR016032">
    <property type="entry name" value="Sig_transdc_resp-reg_C-effctor"/>
</dbReference>
<gene>
    <name evidence="2" type="ORF">ABID43_003720</name>
</gene>
<dbReference type="SUPFAM" id="SSF46894">
    <property type="entry name" value="C-terminal effector domain of the bipartite response regulators"/>
    <property type="match status" value="1"/>
</dbReference>
<dbReference type="Gene3D" id="1.10.10.10">
    <property type="entry name" value="Winged helix-like DNA-binding domain superfamily/Winged helix DNA-binding domain"/>
    <property type="match status" value="1"/>
</dbReference>
<keyword evidence="3" id="KW-1185">Reference proteome</keyword>
<dbReference type="RefSeq" id="WP_238281765.1">
    <property type="nucleotide sequence ID" value="NZ_BPQL01000137.1"/>
</dbReference>
<name>A0ABV2L8K5_9HYPH</name>
<dbReference type="Proteomes" id="UP001549145">
    <property type="component" value="Unassembled WGS sequence"/>
</dbReference>
<evidence type="ECO:0000313" key="3">
    <source>
        <dbReference type="Proteomes" id="UP001549145"/>
    </source>
</evidence>